<feature type="chain" id="PRO_5041703668" description="Outer membrane protein beta-barrel domain-containing protein" evidence="1">
    <location>
        <begin position="21"/>
        <end position="196"/>
    </location>
</feature>
<proteinExistence type="predicted"/>
<comment type="caution">
    <text evidence="2">The sequence shown here is derived from an EMBL/GenBank/DDBJ whole genome shotgun (WGS) entry which is preliminary data.</text>
</comment>
<gene>
    <name evidence="2" type="ORF">QS748_04385</name>
</gene>
<sequence>MKKIAFAASLILVAATNSYSDMIGAKAGYNFWKTSNHGDAHNAYIKIEHPLPIVPNVGLSTTKINDDTKLKLETYDLFLYYKILDSDTLSLDLGAGAHRLVNSKIYNQSFHDTLPMVRSEVELLTDSIFSFYGTLSVGKSNSSSFVDAYFGFRFNPIMGISLQVCYREYHLDIDHTKGVNNKECIRGPMLGLHIDI</sequence>
<keyword evidence="3" id="KW-1185">Reference proteome</keyword>
<dbReference type="AlphaFoldDB" id="A0AA90NKW2"/>
<protein>
    <recommendedName>
        <fullName evidence="4">Outer membrane protein beta-barrel domain-containing protein</fullName>
    </recommendedName>
</protein>
<evidence type="ECO:0008006" key="4">
    <source>
        <dbReference type="Google" id="ProtNLM"/>
    </source>
</evidence>
<reference evidence="2 3" key="1">
    <citation type="journal article" date="2023" name="bioRxiv">
        <title>An intranuclear bacterial parasite of deep-sea mussels expresses apoptosis inhibitors acquired from its host.</title>
        <authorList>
            <person name="Gonzalez Porras M.A."/>
            <person name="Assie A."/>
            <person name="Tietjen M."/>
            <person name="Violette M."/>
            <person name="Kleiner M."/>
            <person name="Gruber-Vodicka H."/>
            <person name="Dubilier N."/>
            <person name="Leisch N."/>
        </authorList>
    </citation>
    <scope>NUCLEOTIDE SEQUENCE [LARGE SCALE GENOMIC DNA]</scope>
    <source>
        <strain evidence="2">IAP13</strain>
    </source>
</reference>
<accession>A0AA90NKW2</accession>
<dbReference type="Proteomes" id="UP001178148">
    <property type="component" value="Unassembled WGS sequence"/>
</dbReference>
<evidence type="ECO:0000313" key="2">
    <source>
        <dbReference type="EMBL" id="MDP0588452.1"/>
    </source>
</evidence>
<evidence type="ECO:0000256" key="1">
    <source>
        <dbReference type="SAM" id="SignalP"/>
    </source>
</evidence>
<name>A0AA90NKW2_9GAMM</name>
<evidence type="ECO:0000313" key="3">
    <source>
        <dbReference type="Proteomes" id="UP001178148"/>
    </source>
</evidence>
<keyword evidence="1" id="KW-0732">Signal</keyword>
<feature type="signal peptide" evidence="1">
    <location>
        <begin position="1"/>
        <end position="20"/>
    </location>
</feature>
<organism evidence="2 3">
    <name type="scientific">Candidatus Endonucleibacter bathymodioli</name>
    <dbReference type="NCBI Taxonomy" id="539814"/>
    <lineage>
        <taxon>Bacteria</taxon>
        <taxon>Pseudomonadati</taxon>
        <taxon>Pseudomonadota</taxon>
        <taxon>Gammaproteobacteria</taxon>
        <taxon>Oceanospirillales</taxon>
        <taxon>Endozoicomonadaceae</taxon>
        <taxon>Candidatus Endonucleibacter</taxon>
    </lineage>
</organism>
<dbReference type="EMBL" id="JASXSV010000005">
    <property type="protein sequence ID" value="MDP0588452.1"/>
    <property type="molecule type" value="Genomic_DNA"/>
</dbReference>